<dbReference type="GO" id="GO:0043565">
    <property type="term" value="F:sequence-specific DNA binding"/>
    <property type="evidence" value="ECO:0007669"/>
    <property type="project" value="TreeGrafter"/>
</dbReference>
<dbReference type="AlphaFoldDB" id="A0A484ZEP4"/>
<dbReference type="EMBL" id="CAADIW010000073">
    <property type="protein sequence ID" value="VFS44399.1"/>
    <property type="molecule type" value="Genomic_DNA"/>
</dbReference>
<evidence type="ECO:0000256" key="4">
    <source>
        <dbReference type="ARBA" id="ARBA00023163"/>
    </source>
</evidence>
<dbReference type="SUPFAM" id="SSF53850">
    <property type="entry name" value="Periplasmic binding protein-like II"/>
    <property type="match status" value="1"/>
</dbReference>
<name>A0A484ZEP4_9ENTR</name>
<sequence>MNKFVEMSTFVAVVDALSVVGASQKLGTTKSVVSQRIKGLEKRLGVSLLERGTSLSLTEQGLLFYRECVRILDEVSLAEEAVTPGRTDVCGRLRMTTSHTFMCTHLSPILADFAARYPQIALDIVTEDRHINMHQPGFDVAIRLGTLPDSTLIARHLARNLTYLCASPAYLQRCGTPLHPEELAHHDGLLYSHRAPGGVWQLVHQGEVQPWRVRSRLRSDNAFSLLAAAKAGLGIMVLPLFLGAEAVEKGELQVILPEWRPDGGNIVALYRKTRRDSPVIQALVNCIGEHLGAEPEWERRLRLNGQLP</sequence>
<dbReference type="Proteomes" id="UP000351155">
    <property type="component" value="Unassembled WGS sequence"/>
</dbReference>
<dbReference type="Gene3D" id="3.40.190.290">
    <property type="match status" value="1"/>
</dbReference>
<evidence type="ECO:0000313" key="6">
    <source>
        <dbReference type="EMBL" id="VFS44399.1"/>
    </source>
</evidence>
<accession>A0A484ZEP4</accession>
<keyword evidence="3" id="KW-0238">DNA-binding</keyword>
<dbReference type="RefSeq" id="WP_102890439.1">
    <property type="nucleotide sequence ID" value="NZ_CP045769.1"/>
</dbReference>
<evidence type="ECO:0000313" key="7">
    <source>
        <dbReference type="Proteomes" id="UP000351155"/>
    </source>
</evidence>
<dbReference type="InterPro" id="IPR036388">
    <property type="entry name" value="WH-like_DNA-bd_sf"/>
</dbReference>
<dbReference type="Pfam" id="PF03466">
    <property type="entry name" value="LysR_substrate"/>
    <property type="match status" value="1"/>
</dbReference>
<dbReference type="PROSITE" id="PS50931">
    <property type="entry name" value="HTH_LYSR"/>
    <property type="match status" value="1"/>
</dbReference>
<dbReference type="Pfam" id="PF00126">
    <property type="entry name" value="HTH_1"/>
    <property type="match status" value="1"/>
</dbReference>
<proteinExistence type="inferred from homology"/>
<dbReference type="InterPro" id="IPR005119">
    <property type="entry name" value="LysR_subst-bd"/>
</dbReference>
<feature type="domain" description="HTH lysR-type" evidence="5">
    <location>
        <begin position="1"/>
        <end position="58"/>
    </location>
</feature>
<dbReference type="InterPro" id="IPR036390">
    <property type="entry name" value="WH_DNA-bd_sf"/>
</dbReference>
<protein>
    <submittedName>
        <fullName evidence="6">LysR family transcriptional regulator</fullName>
    </submittedName>
</protein>
<keyword evidence="4" id="KW-0804">Transcription</keyword>
<keyword evidence="2" id="KW-0805">Transcription regulation</keyword>
<dbReference type="SUPFAM" id="SSF46785">
    <property type="entry name" value="Winged helix' DNA-binding domain"/>
    <property type="match status" value="1"/>
</dbReference>
<evidence type="ECO:0000256" key="2">
    <source>
        <dbReference type="ARBA" id="ARBA00023015"/>
    </source>
</evidence>
<evidence type="ECO:0000259" key="5">
    <source>
        <dbReference type="PROSITE" id="PS50931"/>
    </source>
</evidence>
<organism evidence="6 7">
    <name type="scientific">Enterobacter cancerogenus</name>
    <dbReference type="NCBI Taxonomy" id="69218"/>
    <lineage>
        <taxon>Bacteria</taxon>
        <taxon>Pseudomonadati</taxon>
        <taxon>Pseudomonadota</taxon>
        <taxon>Gammaproteobacteria</taxon>
        <taxon>Enterobacterales</taxon>
        <taxon>Enterobacteriaceae</taxon>
        <taxon>Enterobacter</taxon>
        <taxon>Enterobacter cloacae complex</taxon>
    </lineage>
</organism>
<evidence type="ECO:0000256" key="1">
    <source>
        <dbReference type="ARBA" id="ARBA00009437"/>
    </source>
</evidence>
<dbReference type="PANTHER" id="PTHR30537:SF71">
    <property type="entry name" value="TRANSCRIPTIONAL REGULATORY PROTEIN"/>
    <property type="match status" value="1"/>
</dbReference>
<evidence type="ECO:0000256" key="3">
    <source>
        <dbReference type="ARBA" id="ARBA00023125"/>
    </source>
</evidence>
<comment type="similarity">
    <text evidence="1">Belongs to the LysR transcriptional regulatory family.</text>
</comment>
<dbReference type="FunFam" id="1.10.10.10:FF:000001">
    <property type="entry name" value="LysR family transcriptional regulator"/>
    <property type="match status" value="1"/>
</dbReference>
<dbReference type="Gene3D" id="1.10.10.10">
    <property type="entry name" value="Winged helix-like DNA-binding domain superfamily/Winged helix DNA-binding domain"/>
    <property type="match status" value="1"/>
</dbReference>
<dbReference type="CDD" id="cd08422">
    <property type="entry name" value="PBP2_CrgA_like"/>
    <property type="match status" value="1"/>
</dbReference>
<dbReference type="GO" id="GO:0006351">
    <property type="term" value="P:DNA-templated transcription"/>
    <property type="evidence" value="ECO:0007669"/>
    <property type="project" value="TreeGrafter"/>
</dbReference>
<reference evidence="6 7" key="1">
    <citation type="submission" date="2019-03" db="EMBL/GenBank/DDBJ databases">
        <authorList>
            <consortium name="Pathogen Informatics"/>
        </authorList>
    </citation>
    <scope>NUCLEOTIDE SEQUENCE [LARGE SCALE GENOMIC DNA]</scope>
    <source>
        <strain evidence="6 7">NCTC12126</strain>
    </source>
</reference>
<dbReference type="GO" id="GO:0003700">
    <property type="term" value="F:DNA-binding transcription factor activity"/>
    <property type="evidence" value="ECO:0007669"/>
    <property type="project" value="InterPro"/>
</dbReference>
<dbReference type="InterPro" id="IPR000847">
    <property type="entry name" value="LysR_HTH_N"/>
</dbReference>
<dbReference type="InterPro" id="IPR058163">
    <property type="entry name" value="LysR-type_TF_proteobact-type"/>
</dbReference>
<gene>
    <name evidence="6" type="primary">dmlR_10</name>
    <name evidence="6" type="ORF">NCTC12126_05701</name>
</gene>
<dbReference type="PANTHER" id="PTHR30537">
    <property type="entry name" value="HTH-TYPE TRANSCRIPTIONAL REGULATOR"/>
    <property type="match status" value="1"/>
</dbReference>